<dbReference type="PROSITE" id="PS51257">
    <property type="entry name" value="PROKAR_LIPOPROTEIN"/>
    <property type="match status" value="1"/>
</dbReference>
<organism evidence="6 7">
    <name type="scientific">Bacillus infantis</name>
    <dbReference type="NCBI Taxonomy" id="324767"/>
    <lineage>
        <taxon>Bacteria</taxon>
        <taxon>Bacillati</taxon>
        <taxon>Bacillota</taxon>
        <taxon>Bacilli</taxon>
        <taxon>Bacillales</taxon>
        <taxon>Bacillaceae</taxon>
        <taxon>Bacillus</taxon>
    </lineage>
</organism>
<name>A0A5D4RLX2_9BACI</name>
<dbReference type="EMBL" id="VTER01000001">
    <property type="protein sequence ID" value="TYS51990.1"/>
    <property type="molecule type" value="Genomic_DNA"/>
</dbReference>
<sequence>MKMNKWKNVLLGTMLVSSAFLAACSGADNEGKSAKENTGEKLQVFTTIFPLQDFAKKIGGDEVVVESIYPPNIDAHSYEPDIKTMTNIADADLFIYTGAGVEGFAEKAEKTLQGEKVKIVKAAEGIELLKTADEHSHEGEGHSHEEEDHEYSEEGHSHEEVDHDHSEEGHSHEGEDHGHSEEGHSHEGEDHEHSEEGHSHEGEGHDHSEEGHSHDDGHHHGDHDPHVWLDPSKAITLAENIKNSLAELKPEAKEQFEKNFNTLKDQLTSLDTDFNQTIAESNTKYILVSHAAYGYWQERYGLEQIAIAGLSPTQEPSQKQLASIIEESREHELNYILFEQNVESRVAKVIQEEIGAKSLTLHNLEAVTEDDIKNNEDYFSIMERNLETLETVLN</sequence>
<dbReference type="PANTHER" id="PTHR42953">
    <property type="entry name" value="HIGH-AFFINITY ZINC UPTAKE SYSTEM PROTEIN ZNUA-RELATED"/>
    <property type="match status" value="1"/>
</dbReference>
<dbReference type="InterPro" id="IPR006127">
    <property type="entry name" value="ZnuA-like"/>
</dbReference>
<feature type="signal peptide" evidence="5">
    <location>
        <begin position="1"/>
        <end position="22"/>
    </location>
</feature>
<protein>
    <submittedName>
        <fullName evidence="6">ABC transporter substrate-binding protein</fullName>
    </submittedName>
</protein>
<dbReference type="Proteomes" id="UP000322139">
    <property type="component" value="Unassembled WGS sequence"/>
</dbReference>
<feature type="compositionally biased region" description="Basic and acidic residues" evidence="4">
    <location>
        <begin position="133"/>
        <end position="227"/>
    </location>
</feature>
<proteinExistence type="inferred from homology"/>
<dbReference type="PRINTS" id="PR00690">
    <property type="entry name" value="ADHESNFAMILY"/>
</dbReference>
<dbReference type="Gene3D" id="3.40.50.1980">
    <property type="entry name" value="Nitrogenase molybdenum iron protein domain"/>
    <property type="match status" value="3"/>
</dbReference>
<comment type="similarity">
    <text evidence="3">Belongs to the bacterial solute-binding protein 9 family.</text>
</comment>
<dbReference type="InterPro" id="IPR006129">
    <property type="entry name" value="AdhesinB"/>
</dbReference>
<evidence type="ECO:0000256" key="2">
    <source>
        <dbReference type="ARBA" id="ARBA00022729"/>
    </source>
</evidence>
<evidence type="ECO:0000256" key="4">
    <source>
        <dbReference type="SAM" id="MobiDB-lite"/>
    </source>
</evidence>
<dbReference type="AlphaFoldDB" id="A0A5D4RLX2"/>
<dbReference type="GO" id="GO:0046872">
    <property type="term" value="F:metal ion binding"/>
    <property type="evidence" value="ECO:0007669"/>
    <property type="project" value="InterPro"/>
</dbReference>
<dbReference type="Pfam" id="PF01297">
    <property type="entry name" value="ZnuA"/>
    <property type="match status" value="1"/>
</dbReference>
<dbReference type="RefSeq" id="WP_148972979.1">
    <property type="nucleotide sequence ID" value="NZ_VTER01000001.1"/>
</dbReference>
<comment type="caution">
    <text evidence="6">The sequence shown here is derived from an EMBL/GenBank/DDBJ whole genome shotgun (WGS) entry which is preliminary data.</text>
</comment>
<dbReference type="InterPro" id="IPR006128">
    <property type="entry name" value="Lipoprotein_PsaA-like"/>
</dbReference>
<dbReference type="GO" id="GO:0030001">
    <property type="term" value="P:metal ion transport"/>
    <property type="evidence" value="ECO:0007669"/>
    <property type="project" value="InterPro"/>
</dbReference>
<keyword evidence="2 5" id="KW-0732">Signal</keyword>
<feature type="region of interest" description="Disordered" evidence="4">
    <location>
        <begin position="133"/>
        <end position="228"/>
    </location>
</feature>
<dbReference type="SUPFAM" id="SSF53807">
    <property type="entry name" value="Helical backbone' metal receptor"/>
    <property type="match status" value="1"/>
</dbReference>
<evidence type="ECO:0000313" key="6">
    <source>
        <dbReference type="EMBL" id="TYS51990.1"/>
    </source>
</evidence>
<evidence type="ECO:0000256" key="5">
    <source>
        <dbReference type="SAM" id="SignalP"/>
    </source>
</evidence>
<dbReference type="PANTHER" id="PTHR42953:SF8">
    <property type="entry name" value="ZINT DOMAIN-CONTAINING PROTEIN"/>
    <property type="match status" value="1"/>
</dbReference>
<dbReference type="GO" id="GO:0007155">
    <property type="term" value="P:cell adhesion"/>
    <property type="evidence" value="ECO:0007669"/>
    <property type="project" value="InterPro"/>
</dbReference>
<evidence type="ECO:0000256" key="3">
    <source>
        <dbReference type="RuleBase" id="RU003512"/>
    </source>
</evidence>
<dbReference type="PRINTS" id="PR00691">
    <property type="entry name" value="ADHESINB"/>
</dbReference>
<feature type="chain" id="PRO_5039525551" evidence="5">
    <location>
        <begin position="23"/>
        <end position="394"/>
    </location>
</feature>
<evidence type="ECO:0000313" key="7">
    <source>
        <dbReference type="Proteomes" id="UP000322139"/>
    </source>
</evidence>
<reference evidence="6 7" key="1">
    <citation type="submission" date="2019-08" db="EMBL/GenBank/DDBJ databases">
        <title>Bacillus genomes from the desert of Cuatro Cienegas, Coahuila.</title>
        <authorList>
            <person name="Olmedo-Alvarez G."/>
        </authorList>
    </citation>
    <scope>NUCLEOTIDE SEQUENCE [LARGE SCALE GENOMIC DNA]</scope>
    <source>
        <strain evidence="6 7">CH446_14T</strain>
    </source>
</reference>
<evidence type="ECO:0000256" key="1">
    <source>
        <dbReference type="ARBA" id="ARBA00022448"/>
    </source>
</evidence>
<dbReference type="InterPro" id="IPR050492">
    <property type="entry name" value="Bact_metal-bind_prot9"/>
</dbReference>
<keyword evidence="1 3" id="KW-0813">Transport</keyword>
<accession>A0A5D4RLX2</accession>
<gene>
    <name evidence="6" type="ORF">FZD51_00620</name>
</gene>